<dbReference type="AlphaFoldDB" id="A0A9P5CPY7"/>
<name>A0A9P5CPY7_CRYP1</name>
<dbReference type="GeneID" id="63843064"/>
<evidence type="ECO:0000313" key="2">
    <source>
        <dbReference type="Proteomes" id="UP000803844"/>
    </source>
</evidence>
<dbReference type="Proteomes" id="UP000803844">
    <property type="component" value="Unassembled WGS sequence"/>
</dbReference>
<evidence type="ECO:0000313" key="1">
    <source>
        <dbReference type="EMBL" id="KAF3766653.1"/>
    </source>
</evidence>
<gene>
    <name evidence="1" type="ORF">M406DRAFT_76169</name>
</gene>
<organism evidence="1 2">
    <name type="scientific">Cryphonectria parasitica (strain ATCC 38755 / EP155)</name>
    <dbReference type="NCBI Taxonomy" id="660469"/>
    <lineage>
        <taxon>Eukaryota</taxon>
        <taxon>Fungi</taxon>
        <taxon>Dikarya</taxon>
        <taxon>Ascomycota</taxon>
        <taxon>Pezizomycotina</taxon>
        <taxon>Sordariomycetes</taxon>
        <taxon>Sordariomycetidae</taxon>
        <taxon>Diaporthales</taxon>
        <taxon>Cryphonectriaceae</taxon>
        <taxon>Cryphonectria-Endothia species complex</taxon>
        <taxon>Cryphonectria</taxon>
    </lineage>
</organism>
<reference evidence="1" key="1">
    <citation type="journal article" date="2020" name="Phytopathology">
        <title>Genome sequence of the chestnut blight fungus Cryphonectria parasitica EP155: A fundamental resource for an archetypical invasive plant pathogen.</title>
        <authorList>
            <person name="Crouch J.A."/>
            <person name="Dawe A."/>
            <person name="Aerts A."/>
            <person name="Barry K."/>
            <person name="Churchill A.C.L."/>
            <person name="Grimwood J."/>
            <person name="Hillman B."/>
            <person name="Milgroom M.G."/>
            <person name="Pangilinan J."/>
            <person name="Smith M."/>
            <person name="Salamov A."/>
            <person name="Schmutz J."/>
            <person name="Yadav J."/>
            <person name="Grigoriev I.V."/>
            <person name="Nuss D."/>
        </authorList>
    </citation>
    <scope>NUCLEOTIDE SEQUENCE</scope>
    <source>
        <strain evidence="1">EP155</strain>
    </source>
</reference>
<sequence>MSHKYVQDFFHVVIAKHAKETPCRTFMSISRTTDMKDGFQDILYGRLSKSWIAVLSGSKGLSSLPACLPRHDLCGILSILAAAKIGRQIRPFGETDYILQALTGMDCDTFLKPDPCPKAVENVLIQRPMRTFDLPHIEAWLSPHHHPDASPYPYDLPEDTIQAAYQPISIFQISSLTTAPKPIVVRPGSASKHGTYQQLLELGQQPWFCAHITDHRVLFAFSDYQYAGLIFHVTCAVYFDYIIVTAPKVYDWSAETMAAATEIYSRVLYTLSVEFRPHVAVNRAYHLVVVRQKKLEDWQPASNNFPELAEYEMGDLFERHGKGADLWLFVGLIVELFILPDGRVLNAAPIKTDIAENPAMLLAMKKTFALHYGRLEEQFGEPTLSNPHVPASQ</sequence>
<accession>A0A9P5CPY7</accession>
<comment type="caution">
    <text evidence="1">The sequence shown here is derived from an EMBL/GenBank/DDBJ whole genome shotgun (WGS) entry which is preliminary data.</text>
</comment>
<proteinExistence type="predicted"/>
<dbReference type="EMBL" id="MU032346">
    <property type="protein sequence ID" value="KAF3766653.1"/>
    <property type="molecule type" value="Genomic_DNA"/>
</dbReference>
<dbReference type="RefSeq" id="XP_040777614.1">
    <property type="nucleotide sequence ID" value="XM_040925935.1"/>
</dbReference>
<protein>
    <submittedName>
        <fullName evidence="1">Uncharacterized protein</fullName>
    </submittedName>
</protein>
<dbReference type="OrthoDB" id="429813at2759"/>
<keyword evidence="2" id="KW-1185">Reference proteome</keyword>